<feature type="compositionally biased region" description="Low complexity" evidence="1">
    <location>
        <begin position="147"/>
        <end position="174"/>
    </location>
</feature>
<dbReference type="SUPFAM" id="SSF47576">
    <property type="entry name" value="Calponin-homology domain, CH-domain"/>
    <property type="match status" value="1"/>
</dbReference>
<sequence>MPPCQHYPSAPPHARRLPPLPKYHWRIRREPRLSPSASPTPHRIHLPTSSPSIPASSSDTPSPRSRRSNTLDSSTVNYAAARQSLNRVSDSPSSPISRPLLTPNVSAPTLHRRPTSLYATPHYSTPTPPDRLPHLPSSSLELARALPASPSDHSSSRASYSPSHSPTPSSVMSPTLCKSSYMASRKASTYGQIGVRGLGRHLPRIASGDGDDAPSDHDQASSPPVQSSTHKGKPVPQPPLSPVAQDRVASGLADSDDVAGKHDPKDRSYLTSAVLALVRGLWADTRGHLLQAYEYLCHVGEAQQWIEGCLGEELGFGVVLAKLVRAFQGGPVVRRIYESSKLDFRHSDNINHFWSLFVKLVFQRQCFIFELTDLYKKKNLPKVIYCIHPLSHLLARRGLAQRIGNLLGQLQVSDDQLSKTQKGLSDAGVPMPNFGDVGRELAKGISEDPEVEIETEGERRDRLLLESEDSIRALRCLACGFLVRKALATQYTRLRFAERYVSKIQGDRRSHSMGDLPPKRGSRAADT</sequence>
<evidence type="ECO:0000313" key="3">
    <source>
        <dbReference type="Proteomes" id="UP000683000"/>
    </source>
</evidence>
<dbReference type="PANTHER" id="PTHR14149:SF14">
    <property type="entry name" value="CALPONIN-HOMOLOGY (CH) DOMAIN-CONTAINING PROTEIN"/>
    <property type="match status" value="1"/>
</dbReference>
<accession>A0A8I3A255</accession>
<feature type="region of interest" description="Disordered" evidence="1">
    <location>
        <begin position="201"/>
        <end position="264"/>
    </location>
</feature>
<comment type="caution">
    <text evidence="2">The sequence shown here is derived from an EMBL/GenBank/DDBJ whole genome shotgun (WGS) entry which is preliminary data.</text>
</comment>
<dbReference type="GO" id="GO:0110085">
    <property type="term" value="C:mitotic actomyosin contractile ring"/>
    <property type="evidence" value="ECO:0007669"/>
    <property type="project" value="TreeGrafter"/>
</dbReference>
<dbReference type="GO" id="GO:0051015">
    <property type="term" value="F:actin filament binding"/>
    <property type="evidence" value="ECO:0007669"/>
    <property type="project" value="TreeGrafter"/>
</dbReference>
<dbReference type="OrthoDB" id="775356at2759"/>
<feature type="compositionally biased region" description="Polar residues" evidence="1">
    <location>
        <begin position="220"/>
        <end position="229"/>
    </location>
</feature>
<keyword evidence="3" id="KW-1185">Reference proteome</keyword>
<evidence type="ECO:0000313" key="2">
    <source>
        <dbReference type="EMBL" id="KAG6369226.1"/>
    </source>
</evidence>
<feature type="compositionally biased region" description="Low complexity" evidence="1">
    <location>
        <begin position="47"/>
        <end position="63"/>
    </location>
</feature>
<dbReference type="PANTHER" id="PTHR14149">
    <property type="entry name" value="RAS GTPASE-ACTIVATING PROTEIN WITH IQ MOTIF"/>
    <property type="match status" value="1"/>
</dbReference>
<dbReference type="InterPro" id="IPR036872">
    <property type="entry name" value="CH_dom_sf"/>
</dbReference>
<evidence type="ECO:0000256" key="1">
    <source>
        <dbReference type="SAM" id="MobiDB-lite"/>
    </source>
</evidence>
<feature type="region of interest" description="Disordered" evidence="1">
    <location>
        <begin position="1"/>
        <end position="174"/>
    </location>
</feature>
<dbReference type="GO" id="GO:1903479">
    <property type="term" value="P:mitotic actomyosin contractile ring assembly actin filament organization"/>
    <property type="evidence" value="ECO:0007669"/>
    <property type="project" value="TreeGrafter"/>
</dbReference>
<dbReference type="GO" id="GO:0005516">
    <property type="term" value="F:calmodulin binding"/>
    <property type="evidence" value="ECO:0007669"/>
    <property type="project" value="TreeGrafter"/>
</dbReference>
<feature type="compositionally biased region" description="Pro residues" evidence="1">
    <location>
        <begin position="1"/>
        <end position="11"/>
    </location>
</feature>
<dbReference type="EMBL" id="JAGFBS010000097">
    <property type="protein sequence ID" value="KAG6369226.1"/>
    <property type="molecule type" value="Genomic_DNA"/>
</dbReference>
<feature type="compositionally biased region" description="Polar residues" evidence="1">
    <location>
        <begin position="70"/>
        <end position="96"/>
    </location>
</feature>
<organism evidence="2 3">
    <name type="scientific">Boletus reticuloceps</name>
    <dbReference type="NCBI Taxonomy" id="495285"/>
    <lineage>
        <taxon>Eukaryota</taxon>
        <taxon>Fungi</taxon>
        <taxon>Dikarya</taxon>
        <taxon>Basidiomycota</taxon>
        <taxon>Agaricomycotina</taxon>
        <taxon>Agaricomycetes</taxon>
        <taxon>Agaricomycetidae</taxon>
        <taxon>Boletales</taxon>
        <taxon>Boletineae</taxon>
        <taxon>Boletaceae</taxon>
        <taxon>Boletoideae</taxon>
        <taxon>Boletus</taxon>
    </lineage>
</organism>
<gene>
    <name evidence="2" type="ORF">JVT61DRAFT_15591</name>
</gene>
<feature type="region of interest" description="Disordered" evidence="1">
    <location>
        <begin position="507"/>
        <end position="527"/>
    </location>
</feature>
<name>A0A8I3A255_9AGAM</name>
<reference evidence="2" key="1">
    <citation type="submission" date="2021-03" db="EMBL/GenBank/DDBJ databases">
        <title>Evolutionary innovations through gain and loss of genes in the ectomycorrhizal Boletales.</title>
        <authorList>
            <person name="Wu G."/>
            <person name="Miyauchi S."/>
            <person name="Morin E."/>
            <person name="Yang Z.-L."/>
            <person name="Xu J."/>
            <person name="Martin F.M."/>
        </authorList>
    </citation>
    <scope>NUCLEOTIDE SEQUENCE</scope>
    <source>
        <strain evidence="2">BR01</strain>
    </source>
</reference>
<dbReference type="CDD" id="cd21206">
    <property type="entry name" value="CH_IQGAP"/>
    <property type="match status" value="1"/>
</dbReference>
<protein>
    <submittedName>
        <fullName evidence="2">Uncharacterized protein</fullName>
    </submittedName>
</protein>
<proteinExistence type="predicted"/>
<dbReference type="AlphaFoldDB" id="A0A8I3A255"/>
<dbReference type="Gene3D" id="1.10.418.10">
    <property type="entry name" value="Calponin-like domain"/>
    <property type="match status" value="1"/>
</dbReference>
<dbReference type="Proteomes" id="UP000683000">
    <property type="component" value="Unassembled WGS sequence"/>
</dbReference>
<dbReference type="GO" id="GO:0005096">
    <property type="term" value="F:GTPase activator activity"/>
    <property type="evidence" value="ECO:0007669"/>
    <property type="project" value="TreeGrafter"/>
</dbReference>